<evidence type="ECO:0000313" key="6">
    <source>
        <dbReference type="EMBL" id="KAJ8612831.1"/>
    </source>
</evidence>
<evidence type="ECO:0008006" key="8">
    <source>
        <dbReference type="Google" id="ProtNLM"/>
    </source>
</evidence>
<evidence type="ECO:0000256" key="2">
    <source>
        <dbReference type="ARBA" id="ARBA00023027"/>
    </source>
</evidence>
<dbReference type="InterPro" id="IPR013328">
    <property type="entry name" value="6PGD_dom2"/>
</dbReference>
<evidence type="ECO:0000256" key="1">
    <source>
        <dbReference type="ARBA" id="ARBA00023002"/>
    </source>
</evidence>
<dbReference type="PIRSF" id="PIRSF000103">
    <property type="entry name" value="HIBADH"/>
    <property type="match status" value="1"/>
</dbReference>
<dbReference type="InterPro" id="IPR008927">
    <property type="entry name" value="6-PGluconate_DH-like_C_sf"/>
</dbReference>
<evidence type="ECO:0000256" key="3">
    <source>
        <dbReference type="PIRSR" id="PIRSR000103-1"/>
    </source>
</evidence>
<dbReference type="AlphaFoldDB" id="A0AAD7UMJ3"/>
<name>A0AAD7UMJ3_9STRA</name>
<dbReference type="Gene3D" id="3.40.50.720">
    <property type="entry name" value="NAD(P)-binding Rossmann-like Domain"/>
    <property type="match status" value="1"/>
</dbReference>
<dbReference type="Pfam" id="PF14833">
    <property type="entry name" value="NAD_binding_11"/>
    <property type="match status" value="1"/>
</dbReference>
<dbReference type="GO" id="GO:0016491">
    <property type="term" value="F:oxidoreductase activity"/>
    <property type="evidence" value="ECO:0007669"/>
    <property type="project" value="UniProtKB-KW"/>
</dbReference>
<sequence>MSKKTYGFYGLGTMGTSIAEHLHVHSMGLQQGPALVASRTAAKARALADAKGLEYRPDFAALAAECDVLALCLSTSKDVASVIRSAPAFKAGALVVDVTSGDPGLTRIIGEELAARGVRLVDAPVSGGPKGAASGTLVSMLGGAENDMDEAWDVIGAWSSKVVRCGPLGSGDAVKAVNNALNSAHLLLATEGAIALKKYGVDPSVALDVVNSSSGMSLQSQRLPQYVLSRKFDFGFQLALMRKDVGIASDLVDSLTPTATLIPEVRRLVEAAEAKYGGDVDYTQVAMLLEDRADCELG</sequence>
<dbReference type="PANTHER" id="PTHR43060">
    <property type="entry name" value="3-HYDROXYISOBUTYRATE DEHYDROGENASE-LIKE 1, MITOCHONDRIAL-RELATED"/>
    <property type="match status" value="1"/>
</dbReference>
<comment type="caution">
    <text evidence="6">The sequence shown here is derived from an EMBL/GenBank/DDBJ whole genome shotgun (WGS) entry which is preliminary data.</text>
</comment>
<dbReference type="GO" id="GO:0051287">
    <property type="term" value="F:NAD binding"/>
    <property type="evidence" value="ECO:0007669"/>
    <property type="project" value="InterPro"/>
</dbReference>
<dbReference type="Gene3D" id="1.10.1040.10">
    <property type="entry name" value="N-(1-d-carboxylethyl)-l-norvaline Dehydrogenase, domain 2"/>
    <property type="match status" value="1"/>
</dbReference>
<feature type="domain" description="3-hydroxyisobutyrate dehydrogenase-like NAD-binding" evidence="5">
    <location>
        <begin position="169"/>
        <end position="288"/>
    </location>
</feature>
<feature type="active site" evidence="3">
    <location>
        <position position="175"/>
    </location>
</feature>
<dbReference type="PANTHER" id="PTHR43060:SF15">
    <property type="entry name" value="3-HYDROXYISOBUTYRATE DEHYDROGENASE-LIKE 1, MITOCHONDRIAL-RELATED"/>
    <property type="match status" value="1"/>
</dbReference>
<evidence type="ECO:0000259" key="5">
    <source>
        <dbReference type="Pfam" id="PF14833"/>
    </source>
</evidence>
<keyword evidence="7" id="KW-1185">Reference proteome</keyword>
<gene>
    <name evidence="6" type="ORF">CTAYLR_002065</name>
</gene>
<protein>
    <recommendedName>
        <fullName evidence="8">3-hydroxyisobutyrate dehydrogenase</fullName>
    </recommendedName>
</protein>
<dbReference type="Pfam" id="PF03446">
    <property type="entry name" value="NAD_binding_2"/>
    <property type="match status" value="1"/>
</dbReference>
<dbReference type="Proteomes" id="UP001230188">
    <property type="component" value="Unassembled WGS sequence"/>
</dbReference>
<dbReference type="InterPro" id="IPR006115">
    <property type="entry name" value="6PGDH_NADP-bd"/>
</dbReference>
<dbReference type="SUPFAM" id="SSF48179">
    <property type="entry name" value="6-phosphogluconate dehydrogenase C-terminal domain-like"/>
    <property type="match status" value="1"/>
</dbReference>
<proteinExistence type="predicted"/>
<dbReference type="InterPro" id="IPR029154">
    <property type="entry name" value="HIBADH-like_NADP-bd"/>
</dbReference>
<evidence type="ECO:0000313" key="7">
    <source>
        <dbReference type="Proteomes" id="UP001230188"/>
    </source>
</evidence>
<dbReference type="InterPro" id="IPR036291">
    <property type="entry name" value="NAD(P)-bd_dom_sf"/>
</dbReference>
<dbReference type="EMBL" id="JAQMWT010000040">
    <property type="protein sequence ID" value="KAJ8612831.1"/>
    <property type="molecule type" value="Genomic_DNA"/>
</dbReference>
<reference evidence="6" key="1">
    <citation type="submission" date="2023-01" db="EMBL/GenBank/DDBJ databases">
        <title>Metagenome sequencing of chrysophaentin producing Chrysophaeum taylorii.</title>
        <authorList>
            <person name="Davison J."/>
            <person name="Bewley C."/>
        </authorList>
    </citation>
    <scope>NUCLEOTIDE SEQUENCE</scope>
    <source>
        <strain evidence="6">NIES-1699</strain>
    </source>
</reference>
<accession>A0AAD7UMJ3</accession>
<dbReference type="GO" id="GO:0050661">
    <property type="term" value="F:NADP binding"/>
    <property type="evidence" value="ECO:0007669"/>
    <property type="project" value="InterPro"/>
</dbReference>
<organism evidence="6 7">
    <name type="scientific">Chrysophaeum taylorii</name>
    <dbReference type="NCBI Taxonomy" id="2483200"/>
    <lineage>
        <taxon>Eukaryota</taxon>
        <taxon>Sar</taxon>
        <taxon>Stramenopiles</taxon>
        <taxon>Ochrophyta</taxon>
        <taxon>Pelagophyceae</taxon>
        <taxon>Pelagomonadales</taxon>
        <taxon>Pelagomonadaceae</taxon>
        <taxon>Chrysophaeum</taxon>
    </lineage>
</organism>
<dbReference type="SUPFAM" id="SSF51735">
    <property type="entry name" value="NAD(P)-binding Rossmann-fold domains"/>
    <property type="match status" value="1"/>
</dbReference>
<feature type="domain" description="6-phosphogluconate dehydrogenase NADP-binding" evidence="4">
    <location>
        <begin position="6"/>
        <end position="165"/>
    </location>
</feature>
<dbReference type="InterPro" id="IPR015815">
    <property type="entry name" value="HIBADH-related"/>
</dbReference>
<keyword evidence="2" id="KW-0520">NAD</keyword>
<keyword evidence="1" id="KW-0560">Oxidoreductase</keyword>
<evidence type="ECO:0000259" key="4">
    <source>
        <dbReference type="Pfam" id="PF03446"/>
    </source>
</evidence>